<dbReference type="PANTHER" id="PTHR41335">
    <property type="entry name" value="MEMBRANE PROTEIN-RELATED"/>
    <property type="match status" value="1"/>
</dbReference>
<dbReference type="PANTHER" id="PTHR41335:SF1">
    <property type="entry name" value="MEMBRANE PROTEIN"/>
    <property type="match status" value="1"/>
</dbReference>
<keyword evidence="8" id="KW-1185">Reference proteome</keyword>
<proteinExistence type="predicted"/>
<sequence>MKGQWTIIISIVVVLLIAVFAVINVEPVEVNYLFGKSEWPLVLVILSSVLMGGVIVGSAGMYKMYRLQQELKRIKSGTAEKDTAAEAMDKKNSE</sequence>
<dbReference type="OrthoDB" id="2990728at2"/>
<dbReference type="AlphaFoldDB" id="A0A1H3K8P5"/>
<dbReference type="STRING" id="1503961.SAMN05421736_10265"/>
<evidence type="ECO:0000256" key="1">
    <source>
        <dbReference type="ARBA" id="ARBA00022475"/>
    </source>
</evidence>
<feature type="domain" description="Lipopolysaccharide assembly protein A" evidence="6">
    <location>
        <begin position="24"/>
        <end position="75"/>
    </location>
</feature>
<dbReference type="Proteomes" id="UP000198935">
    <property type="component" value="Unassembled WGS sequence"/>
</dbReference>
<dbReference type="EMBL" id="FNPI01000002">
    <property type="protein sequence ID" value="SDY47854.1"/>
    <property type="molecule type" value="Genomic_DNA"/>
</dbReference>
<organism evidence="7 8">
    <name type="scientific">Evansella caseinilytica</name>
    <dbReference type="NCBI Taxonomy" id="1503961"/>
    <lineage>
        <taxon>Bacteria</taxon>
        <taxon>Bacillati</taxon>
        <taxon>Bacillota</taxon>
        <taxon>Bacilli</taxon>
        <taxon>Bacillales</taxon>
        <taxon>Bacillaceae</taxon>
        <taxon>Evansella</taxon>
    </lineage>
</organism>
<name>A0A1H3K8P5_9BACI</name>
<evidence type="ECO:0000256" key="5">
    <source>
        <dbReference type="SAM" id="Phobius"/>
    </source>
</evidence>
<evidence type="ECO:0000256" key="4">
    <source>
        <dbReference type="ARBA" id="ARBA00023136"/>
    </source>
</evidence>
<gene>
    <name evidence="7" type="ORF">SAMN05421736_10265</name>
</gene>
<keyword evidence="2 5" id="KW-0812">Transmembrane</keyword>
<evidence type="ECO:0000259" key="6">
    <source>
        <dbReference type="Pfam" id="PF06305"/>
    </source>
</evidence>
<reference evidence="8" key="1">
    <citation type="submission" date="2016-10" db="EMBL/GenBank/DDBJ databases">
        <authorList>
            <person name="Varghese N."/>
            <person name="Submissions S."/>
        </authorList>
    </citation>
    <scope>NUCLEOTIDE SEQUENCE [LARGE SCALE GENOMIC DNA]</scope>
    <source>
        <strain evidence="8">SP</strain>
    </source>
</reference>
<evidence type="ECO:0000256" key="2">
    <source>
        <dbReference type="ARBA" id="ARBA00022692"/>
    </source>
</evidence>
<evidence type="ECO:0000256" key="3">
    <source>
        <dbReference type="ARBA" id="ARBA00022989"/>
    </source>
</evidence>
<protein>
    <submittedName>
        <fullName evidence="7">Uncharacterized integral membrane protein</fullName>
    </submittedName>
</protein>
<dbReference type="Pfam" id="PF06305">
    <property type="entry name" value="LapA_dom"/>
    <property type="match status" value="1"/>
</dbReference>
<accession>A0A1H3K8P5</accession>
<keyword evidence="3 5" id="KW-1133">Transmembrane helix</keyword>
<feature type="transmembrane region" description="Helical" evidence="5">
    <location>
        <begin position="43"/>
        <end position="65"/>
    </location>
</feature>
<evidence type="ECO:0000313" key="7">
    <source>
        <dbReference type="EMBL" id="SDY47854.1"/>
    </source>
</evidence>
<keyword evidence="1" id="KW-1003">Cell membrane</keyword>
<keyword evidence="4 5" id="KW-0472">Membrane</keyword>
<dbReference type="GO" id="GO:0005886">
    <property type="term" value="C:plasma membrane"/>
    <property type="evidence" value="ECO:0007669"/>
    <property type="project" value="InterPro"/>
</dbReference>
<evidence type="ECO:0000313" key="8">
    <source>
        <dbReference type="Proteomes" id="UP000198935"/>
    </source>
</evidence>
<dbReference type="InterPro" id="IPR010445">
    <property type="entry name" value="LapA_dom"/>
</dbReference>
<feature type="transmembrane region" description="Helical" evidence="5">
    <location>
        <begin position="5"/>
        <end position="23"/>
    </location>
</feature>